<dbReference type="PANTHER" id="PTHR43451">
    <property type="entry name" value="ACETYLTRANSFERASE (GNAT) FAMILY PROTEIN"/>
    <property type="match status" value="1"/>
</dbReference>
<keyword evidence="3" id="KW-1185">Reference proteome</keyword>
<dbReference type="Gene3D" id="3.40.630.30">
    <property type="match status" value="1"/>
</dbReference>
<reference evidence="2 3" key="2">
    <citation type="submission" date="2017-09" db="EMBL/GenBank/DDBJ databases">
        <title>Bacillus patelloidae sp. nov., isolated from the intestinal tract of a marine limpet.</title>
        <authorList>
            <person name="Liu R."/>
            <person name="Dong C."/>
            <person name="Shao Z."/>
        </authorList>
    </citation>
    <scope>NUCLEOTIDE SEQUENCE [LARGE SCALE GENOMIC DNA]</scope>
    <source>
        <strain evidence="2 3">SA5d-4</strain>
    </source>
</reference>
<dbReference type="InterPro" id="IPR000182">
    <property type="entry name" value="GNAT_dom"/>
</dbReference>
<dbReference type="Pfam" id="PF13673">
    <property type="entry name" value="Acetyltransf_10"/>
    <property type="match status" value="1"/>
</dbReference>
<reference evidence="3" key="1">
    <citation type="submission" date="2017-08" db="EMBL/GenBank/DDBJ databases">
        <authorList>
            <person name="Huang Z."/>
        </authorList>
    </citation>
    <scope>NUCLEOTIDE SEQUENCE [LARGE SCALE GENOMIC DNA]</scope>
    <source>
        <strain evidence="3">SA5d-4</strain>
    </source>
</reference>
<dbReference type="SUPFAM" id="SSF55729">
    <property type="entry name" value="Acyl-CoA N-acyltransferases (Nat)"/>
    <property type="match status" value="1"/>
</dbReference>
<organism evidence="2 3">
    <name type="scientific">Lottiidibacillus patelloidae</name>
    <dbReference type="NCBI Taxonomy" id="2670334"/>
    <lineage>
        <taxon>Bacteria</taxon>
        <taxon>Bacillati</taxon>
        <taxon>Bacillota</taxon>
        <taxon>Bacilli</taxon>
        <taxon>Bacillales</taxon>
        <taxon>Bacillaceae</taxon>
        <taxon>Lottiidibacillus</taxon>
    </lineage>
</organism>
<dbReference type="AlphaFoldDB" id="A0A263BXE4"/>
<dbReference type="InterPro" id="IPR016181">
    <property type="entry name" value="Acyl_CoA_acyltransferase"/>
</dbReference>
<dbReference type="RefSeq" id="WP_094921220.1">
    <property type="nucleotide sequence ID" value="NZ_NPIA01000001.1"/>
</dbReference>
<name>A0A263BXE4_9BACI</name>
<feature type="domain" description="N-acetyltransferase" evidence="1">
    <location>
        <begin position="1"/>
        <end position="154"/>
    </location>
</feature>
<evidence type="ECO:0000259" key="1">
    <source>
        <dbReference type="PROSITE" id="PS51186"/>
    </source>
</evidence>
<proteinExistence type="predicted"/>
<sequence>MLIRKFDKEDTKHIMNLFRETILTVNLGDYSPKQVEVWANSNSNIVDWEMRLKNSVTYIAEVEPKLIVGFGNYNADSEIDLFYVHKDFQRKGIGSALLNQLEIGAKADGIKEIFTEASITAKPFFESRGYEVLKKQTKHFNGADFVNYMMKKTL</sequence>
<dbReference type="EMBL" id="NPIA01000001">
    <property type="protein sequence ID" value="OZM58395.1"/>
    <property type="molecule type" value="Genomic_DNA"/>
</dbReference>
<evidence type="ECO:0000313" key="2">
    <source>
        <dbReference type="EMBL" id="OZM58395.1"/>
    </source>
</evidence>
<dbReference type="Proteomes" id="UP000217083">
    <property type="component" value="Unassembled WGS sequence"/>
</dbReference>
<evidence type="ECO:0000313" key="3">
    <source>
        <dbReference type="Proteomes" id="UP000217083"/>
    </source>
</evidence>
<dbReference type="PANTHER" id="PTHR43451:SF1">
    <property type="entry name" value="ACETYLTRANSFERASE"/>
    <property type="match status" value="1"/>
</dbReference>
<dbReference type="InterPro" id="IPR052564">
    <property type="entry name" value="N-acetyltrans/Recomb-assoc"/>
</dbReference>
<comment type="caution">
    <text evidence="2">The sequence shown here is derived from an EMBL/GenBank/DDBJ whole genome shotgun (WGS) entry which is preliminary data.</text>
</comment>
<accession>A0A263BXE4</accession>
<dbReference type="GO" id="GO:0016747">
    <property type="term" value="F:acyltransferase activity, transferring groups other than amino-acyl groups"/>
    <property type="evidence" value="ECO:0007669"/>
    <property type="project" value="InterPro"/>
</dbReference>
<gene>
    <name evidence="2" type="ORF">CIB95_02160</name>
</gene>
<dbReference type="PROSITE" id="PS51186">
    <property type="entry name" value="GNAT"/>
    <property type="match status" value="1"/>
</dbReference>
<protein>
    <recommendedName>
        <fullName evidence="1">N-acetyltransferase domain-containing protein</fullName>
    </recommendedName>
</protein>
<dbReference type="CDD" id="cd04301">
    <property type="entry name" value="NAT_SF"/>
    <property type="match status" value="1"/>
</dbReference>